<name>A0A550CE63_9AGAR</name>
<evidence type="ECO:0000313" key="1">
    <source>
        <dbReference type="EMBL" id="TRM63084.1"/>
    </source>
</evidence>
<accession>A0A550CE63</accession>
<evidence type="ECO:0000313" key="2">
    <source>
        <dbReference type="Proteomes" id="UP000320762"/>
    </source>
</evidence>
<dbReference type="Proteomes" id="UP000320762">
    <property type="component" value="Unassembled WGS sequence"/>
</dbReference>
<sequence length="153" mass="16435">MRMRITHPLHCRSPHPMDPTLLSYPSTRPVHLRSPFLGVHAPPITNPEPVPIHTVFLSQLLPFTASSVHYRFSCSEKRVALCISGTPDLGTDTQGPGPFTQGPGLGLRSLKRVGSGLHLHSGTAAKCSKSAHRPVIGGQKPIEQDIAIPAAYA</sequence>
<keyword evidence="2" id="KW-1185">Reference proteome</keyword>
<dbReference type="EMBL" id="VDMD01000010">
    <property type="protein sequence ID" value="TRM63084.1"/>
    <property type="molecule type" value="Genomic_DNA"/>
</dbReference>
<reference evidence="1 2" key="1">
    <citation type="journal article" date="2019" name="New Phytol.">
        <title>Comparative genomics reveals unique wood-decay strategies and fruiting body development in the Schizophyllaceae.</title>
        <authorList>
            <person name="Almasi E."/>
            <person name="Sahu N."/>
            <person name="Krizsan K."/>
            <person name="Balint B."/>
            <person name="Kovacs G.M."/>
            <person name="Kiss B."/>
            <person name="Cseklye J."/>
            <person name="Drula E."/>
            <person name="Henrissat B."/>
            <person name="Nagy I."/>
            <person name="Chovatia M."/>
            <person name="Adam C."/>
            <person name="LaButti K."/>
            <person name="Lipzen A."/>
            <person name="Riley R."/>
            <person name="Grigoriev I.V."/>
            <person name="Nagy L.G."/>
        </authorList>
    </citation>
    <scope>NUCLEOTIDE SEQUENCE [LARGE SCALE GENOMIC DNA]</scope>
    <source>
        <strain evidence="1 2">NL-1724</strain>
    </source>
</reference>
<dbReference type="AlphaFoldDB" id="A0A550CE63"/>
<gene>
    <name evidence="1" type="ORF">BD626DRAFT_495435</name>
</gene>
<protein>
    <submittedName>
        <fullName evidence="1">Uncharacterized protein</fullName>
    </submittedName>
</protein>
<proteinExistence type="predicted"/>
<comment type="caution">
    <text evidence="1">The sequence shown here is derived from an EMBL/GenBank/DDBJ whole genome shotgun (WGS) entry which is preliminary data.</text>
</comment>
<organism evidence="1 2">
    <name type="scientific">Schizophyllum amplum</name>
    <dbReference type="NCBI Taxonomy" id="97359"/>
    <lineage>
        <taxon>Eukaryota</taxon>
        <taxon>Fungi</taxon>
        <taxon>Dikarya</taxon>
        <taxon>Basidiomycota</taxon>
        <taxon>Agaricomycotina</taxon>
        <taxon>Agaricomycetes</taxon>
        <taxon>Agaricomycetidae</taxon>
        <taxon>Agaricales</taxon>
        <taxon>Schizophyllaceae</taxon>
        <taxon>Schizophyllum</taxon>
    </lineage>
</organism>